<accession>A0A1U9K620</accession>
<evidence type="ECO:0000313" key="2">
    <source>
        <dbReference type="EMBL" id="AQS55466.1"/>
    </source>
</evidence>
<proteinExistence type="predicted"/>
<reference evidence="2 3" key="1">
    <citation type="journal article" date="2015" name="Int. J. Syst. Evol. Microbiol.">
        <title>Novibacillus thermophilus gen. nov., sp. nov., a Gram-staining-negative and moderately thermophilic member of the family Thermoactinomycetaceae.</title>
        <authorList>
            <person name="Yang G."/>
            <person name="Chen J."/>
            <person name="Zhou S."/>
        </authorList>
    </citation>
    <scope>NUCLEOTIDE SEQUENCE [LARGE SCALE GENOMIC DNA]</scope>
    <source>
        <strain evidence="2 3">SG-1</strain>
    </source>
</reference>
<sequence length="191" mass="22025">MNGALLTTWRLWDKIYYRCTRLCYVDQQNNNIFRVVIKKYGGKPLRSEQEVVVSPGDYYVKLHIHNCQLAHRLAGMTGEMRLGLAALKEVKTSLPALAKFVAEHPNADKITGVVGTTILYRGAQPLGFFVRDIDSPLVRWYKTFFFKLILSLCHPEGVARIYQKSDKLVAKRVFMSKRDLLERYLDDQPQT</sequence>
<dbReference type="STRING" id="1471761.B0W44_06375"/>
<dbReference type="AlphaFoldDB" id="A0A1U9K620"/>
<feature type="domain" description="YkoP-like" evidence="1">
    <location>
        <begin position="4"/>
        <end position="184"/>
    </location>
</feature>
<dbReference type="OrthoDB" id="1951946at2"/>
<dbReference type="EMBL" id="CP019699">
    <property type="protein sequence ID" value="AQS55466.1"/>
    <property type="molecule type" value="Genomic_DNA"/>
</dbReference>
<evidence type="ECO:0000259" key="1">
    <source>
        <dbReference type="Pfam" id="PF22790"/>
    </source>
</evidence>
<name>A0A1U9K620_9BACL</name>
<protein>
    <recommendedName>
        <fullName evidence="1">YkoP-like domain-containing protein</fullName>
    </recommendedName>
</protein>
<gene>
    <name evidence="2" type="ORF">B0W44_06375</name>
</gene>
<dbReference type="RefSeq" id="WP_077719323.1">
    <property type="nucleotide sequence ID" value="NZ_CP019699.1"/>
</dbReference>
<keyword evidence="3" id="KW-1185">Reference proteome</keyword>
<evidence type="ECO:0000313" key="3">
    <source>
        <dbReference type="Proteomes" id="UP000188603"/>
    </source>
</evidence>
<dbReference type="KEGG" id="ntr:B0W44_06375"/>
<dbReference type="InterPro" id="IPR054467">
    <property type="entry name" value="YkoP-like_dom"/>
</dbReference>
<dbReference type="Pfam" id="PF22790">
    <property type="entry name" value="YkoP"/>
    <property type="match status" value="1"/>
</dbReference>
<dbReference type="Proteomes" id="UP000188603">
    <property type="component" value="Chromosome"/>
</dbReference>
<organism evidence="2 3">
    <name type="scientific">Novibacillus thermophilus</name>
    <dbReference type="NCBI Taxonomy" id="1471761"/>
    <lineage>
        <taxon>Bacteria</taxon>
        <taxon>Bacillati</taxon>
        <taxon>Bacillota</taxon>
        <taxon>Bacilli</taxon>
        <taxon>Bacillales</taxon>
        <taxon>Thermoactinomycetaceae</taxon>
        <taxon>Novibacillus</taxon>
    </lineage>
</organism>